<keyword evidence="1" id="KW-0732">Signal</keyword>
<dbReference type="EMBL" id="JAZDRP010000001">
    <property type="protein sequence ID" value="MEE2525153.1"/>
    <property type="molecule type" value="Genomic_DNA"/>
</dbReference>
<dbReference type="RefSeq" id="WP_330197816.1">
    <property type="nucleotide sequence ID" value="NZ_JAZDRP010000001.1"/>
</dbReference>
<proteinExistence type="predicted"/>
<dbReference type="Proteomes" id="UP001354971">
    <property type="component" value="Unassembled WGS sequence"/>
</dbReference>
<evidence type="ECO:0000313" key="3">
    <source>
        <dbReference type="Proteomes" id="UP001354971"/>
    </source>
</evidence>
<feature type="signal peptide" evidence="1">
    <location>
        <begin position="1"/>
        <end position="18"/>
    </location>
</feature>
<comment type="caution">
    <text evidence="2">The sequence shown here is derived from an EMBL/GenBank/DDBJ whole genome shotgun (WGS) entry which is preliminary data.</text>
</comment>
<sequence>MKWVCSAVALLVTSAAYSSDLSTYPQPLADALSRTYEAPETAVWRFTLDIDVAGETMQVRFDGTQPDGADWTLVSPANADALDGELAEMWSDMNTANDDEEEADGSVSIGRSGLFFDAETAAMIAGDVELVEGVTFGLSYRFQPVLETGEENDGMDEFLDGEVRIAPLGHVDQIRIFAPRSFKPHPAARIHSFEMLLGFEQIEGLPAPVMTSMSTQVDVSALFQRQQQDLSFRFSDVEYVEP</sequence>
<evidence type="ECO:0000256" key="1">
    <source>
        <dbReference type="SAM" id="SignalP"/>
    </source>
</evidence>
<feature type="chain" id="PRO_5046906153" description="DUF3108 domain-containing protein" evidence="1">
    <location>
        <begin position="19"/>
        <end position="242"/>
    </location>
</feature>
<protein>
    <recommendedName>
        <fullName evidence="4">DUF3108 domain-containing protein</fullName>
    </recommendedName>
</protein>
<name>A0ABU7LMK1_9PROT</name>
<reference evidence="2 3" key="1">
    <citation type="submission" date="2024-01" db="EMBL/GenBank/DDBJ databases">
        <title>Hyphobacterium bacterium isolated from marine sediment.</title>
        <authorList>
            <person name="Zhao S."/>
        </authorList>
    </citation>
    <scope>NUCLEOTIDE SEQUENCE [LARGE SCALE GENOMIC DNA]</scope>
    <source>
        <strain evidence="3">HN65</strain>
    </source>
</reference>
<evidence type="ECO:0000313" key="2">
    <source>
        <dbReference type="EMBL" id="MEE2525153.1"/>
    </source>
</evidence>
<accession>A0ABU7LMK1</accession>
<organism evidence="2 3">
    <name type="scientific">Hyphobacterium lacteum</name>
    <dbReference type="NCBI Taxonomy" id="3116575"/>
    <lineage>
        <taxon>Bacteria</taxon>
        <taxon>Pseudomonadati</taxon>
        <taxon>Pseudomonadota</taxon>
        <taxon>Alphaproteobacteria</taxon>
        <taxon>Maricaulales</taxon>
        <taxon>Maricaulaceae</taxon>
        <taxon>Hyphobacterium</taxon>
    </lineage>
</organism>
<gene>
    <name evidence="2" type="ORF">V0U79_02160</name>
</gene>
<keyword evidence="3" id="KW-1185">Reference proteome</keyword>
<evidence type="ECO:0008006" key="4">
    <source>
        <dbReference type="Google" id="ProtNLM"/>
    </source>
</evidence>